<dbReference type="PANTHER" id="PTHR47971">
    <property type="entry name" value="KINESIN-RELATED PROTEIN 6"/>
    <property type="match status" value="1"/>
</dbReference>
<keyword evidence="5" id="KW-0206">Cytoskeleton</keyword>
<dbReference type="InterPro" id="IPR001752">
    <property type="entry name" value="Kinesin_motor_dom"/>
</dbReference>
<keyword evidence="3" id="KW-0493">Microtubule</keyword>
<comment type="caution">
    <text evidence="9">The sequence shown here is derived from an EMBL/GenBank/DDBJ whole genome shotgun (WGS) entry which is preliminary data.</text>
</comment>
<dbReference type="GO" id="GO:0005524">
    <property type="term" value="F:ATP binding"/>
    <property type="evidence" value="ECO:0007669"/>
    <property type="project" value="UniProtKB-UniRule"/>
</dbReference>
<feature type="binding site" evidence="6">
    <location>
        <begin position="95"/>
        <end position="102"/>
    </location>
    <ligand>
        <name>ATP</name>
        <dbReference type="ChEBI" id="CHEBI:30616"/>
    </ligand>
</feature>
<dbReference type="SMART" id="SM00129">
    <property type="entry name" value="KISc"/>
    <property type="match status" value="1"/>
</dbReference>
<keyword evidence="4 6" id="KW-0505">Motor protein</keyword>
<dbReference type="EMBL" id="QJNU01000055">
    <property type="protein sequence ID" value="RYP08749.1"/>
    <property type="molecule type" value="Genomic_DNA"/>
</dbReference>
<dbReference type="Pfam" id="PF00225">
    <property type="entry name" value="Kinesin"/>
    <property type="match status" value="2"/>
</dbReference>
<keyword evidence="6" id="KW-0067">ATP-binding</keyword>
<keyword evidence="10" id="KW-1185">Reference proteome</keyword>
<accession>A0A4V1XC73</accession>
<dbReference type="InterPro" id="IPR027640">
    <property type="entry name" value="Kinesin-like_fam"/>
</dbReference>
<dbReference type="GO" id="GO:0007018">
    <property type="term" value="P:microtubule-based movement"/>
    <property type="evidence" value="ECO:0007669"/>
    <property type="project" value="InterPro"/>
</dbReference>
<dbReference type="PROSITE" id="PS50067">
    <property type="entry name" value="KINESIN_MOTOR_2"/>
    <property type="match status" value="1"/>
</dbReference>
<comment type="subcellular location">
    <subcellularLocation>
        <location evidence="1">Cytoplasm</location>
        <location evidence="1">Cytoskeleton</location>
    </subcellularLocation>
</comment>
<dbReference type="AlphaFoldDB" id="A0A4V1XC73"/>
<dbReference type="SUPFAM" id="SSF52540">
    <property type="entry name" value="P-loop containing nucleoside triphosphate hydrolases"/>
    <property type="match status" value="1"/>
</dbReference>
<organism evidence="9 10">
    <name type="scientific">Monosporascus ibericus</name>
    <dbReference type="NCBI Taxonomy" id="155417"/>
    <lineage>
        <taxon>Eukaryota</taxon>
        <taxon>Fungi</taxon>
        <taxon>Dikarya</taxon>
        <taxon>Ascomycota</taxon>
        <taxon>Pezizomycotina</taxon>
        <taxon>Sordariomycetes</taxon>
        <taxon>Xylariomycetidae</taxon>
        <taxon>Xylariales</taxon>
        <taxon>Xylariales incertae sedis</taxon>
        <taxon>Monosporascus</taxon>
    </lineage>
</organism>
<dbReference type="PRINTS" id="PR00380">
    <property type="entry name" value="KINESINHEAVY"/>
</dbReference>
<feature type="coiled-coil region" evidence="7">
    <location>
        <begin position="291"/>
        <end position="318"/>
    </location>
</feature>
<evidence type="ECO:0000256" key="1">
    <source>
        <dbReference type="ARBA" id="ARBA00004245"/>
    </source>
</evidence>
<feature type="domain" description="Kinesin motor" evidence="8">
    <location>
        <begin position="9"/>
        <end position="442"/>
    </location>
</feature>
<evidence type="ECO:0000256" key="3">
    <source>
        <dbReference type="ARBA" id="ARBA00022701"/>
    </source>
</evidence>
<dbReference type="GO" id="GO:0007019">
    <property type="term" value="P:microtubule depolymerization"/>
    <property type="evidence" value="ECO:0007669"/>
    <property type="project" value="TreeGrafter"/>
</dbReference>
<comment type="similarity">
    <text evidence="6">Belongs to the TRAFAC class myosin-kinesin ATPase superfamily. Kinesin family.</text>
</comment>
<protein>
    <recommendedName>
        <fullName evidence="8">Kinesin motor domain-containing protein</fullName>
    </recommendedName>
</protein>
<gene>
    <name evidence="9" type="ORF">DL764_001660</name>
</gene>
<evidence type="ECO:0000256" key="6">
    <source>
        <dbReference type="PROSITE-ProRule" id="PRU00283"/>
    </source>
</evidence>
<reference evidence="9 10" key="1">
    <citation type="submission" date="2018-06" db="EMBL/GenBank/DDBJ databases">
        <title>Complete Genomes of Monosporascus.</title>
        <authorList>
            <person name="Robinson A.J."/>
            <person name="Natvig D.O."/>
        </authorList>
    </citation>
    <scope>NUCLEOTIDE SEQUENCE [LARGE SCALE GENOMIC DNA]</scope>
    <source>
        <strain evidence="9 10">CBS 110550</strain>
    </source>
</reference>
<sequence>MSNTNCQTKLSVYARWRPLTESEGADDQIERSNAANDRALLSVSVKANDRPWASPSAFKAVFEQEDDNATVYDAIIAPAIPEVLAGHNCNFFAYGHSGSGKTHTIIGYDFEKDGNLGLCLAAGRRLFQELDSLNQIDDGFGFGIGFSLFELRKNTAFDLLNGRTECHIREGPDGKTHIRGQTEILQGGKVRVRPIAQSSCWTFETLREELKQSLGKRSVGSSSIHDQSSRTHAVLKLEIINRQLVEARGVLIDRESELVPVGKRATDISIEEQSKGIIRNADGVWVLNPVGQVNQARIDEAEAEKAKYEARVAAAEENITTILLSSEAQCLGSKMVFVDLAGAEYQHEKGAQAPVAKQTPQERQEGRQINTDLLALKEVIRAWSTNQSRIPFRSSPLTMVLREHFLGSKDGTSAMIVTVSPAKGQYSATLNSLKYGSLVGVASS</sequence>
<dbReference type="GO" id="GO:0008017">
    <property type="term" value="F:microtubule binding"/>
    <property type="evidence" value="ECO:0007669"/>
    <property type="project" value="InterPro"/>
</dbReference>
<evidence type="ECO:0000313" key="10">
    <source>
        <dbReference type="Proteomes" id="UP000293360"/>
    </source>
</evidence>
<keyword evidence="7" id="KW-0175">Coiled coil</keyword>
<evidence type="ECO:0000259" key="8">
    <source>
        <dbReference type="PROSITE" id="PS50067"/>
    </source>
</evidence>
<name>A0A4V1XC73_9PEZI</name>
<evidence type="ECO:0000256" key="7">
    <source>
        <dbReference type="SAM" id="Coils"/>
    </source>
</evidence>
<keyword evidence="6" id="KW-0547">Nucleotide-binding</keyword>
<dbReference type="STRING" id="155417.A0A4V1XC73"/>
<dbReference type="PANTHER" id="PTHR47971:SF8">
    <property type="entry name" value="KINESIN-LIKE PROTEIN"/>
    <property type="match status" value="1"/>
</dbReference>
<proteinExistence type="inferred from homology"/>
<evidence type="ECO:0000313" key="9">
    <source>
        <dbReference type="EMBL" id="RYP08749.1"/>
    </source>
</evidence>
<dbReference type="OrthoDB" id="3176171at2759"/>
<evidence type="ECO:0000256" key="5">
    <source>
        <dbReference type="ARBA" id="ARBA00023212"/>
    </source>
</evidence>
<dbReference type="InterPro" id="IPR027417">
    <property type="entry name" value="P-loop_NTPase"/>
</dbReference>
<dbReference type="Gene3D" id="3.40.850.10">
    <property type="entry name" value="Kinesin motor domain"/>
    <property type="match status" value="1"/>
</dbReference>
<evidence type="ECO:0000256" key="2">
    <source>
        <dbReference type="ARBA" id="ARBA00022490"/>
    </source>
</evidence>
<evidence type="ECO:0000256" key="4">
    <source>
        <dbReference type="ARBA" id="ARBA00023175"/>
    </source>
</evidence>
<keyword evidence="2" id="KW-0963">Cytoplasm</keyword>
<dbReference type="InterPro" id="IPR036961">
    <property type="entry name" value="Kinesin_motor_dom_sf"/>
</dbReference>
<dbReference type="GO" id="GO:0003777">
    <property type="term" value="F:microtubule motor activity"/>
    <property type="evidence" value="ECO:0007669"/>
    <property type="project" value="InterPro"/>
</dbReference>
<dbReference type="Proteomes" id="UP000293360">
    <property type="component" value="Unassembled WGS sequence"/>
</dbReference>
<dbReference type="GO" id="GO:0005874">
    <property type="term" value="C:microtubule"/>
    <property type="evidence" value="ECO:0007669"/>
    <property type="project" value="UniProtKB-KW"/>
</dbReference>